<feature type="transmembrane region" description="Helical" evidence="6">
    <location>
        <begin position="265"/>
        <end position="288"/>
    </location>
</feature>
<feature type="transmembrane region" description="Helical" evidence="6">
    <location>
        <begin position="28"/>
        <end position="55"/>
    </location>
</feature>
<feature type="transmembrane region" description="Helical" evidence="6">
    <location>
        <begin position="161"/>
        <end position="180"/>
    </location>
</feature>
<keyword evidence="8" id="KW-1185">Reference proteome</keyword>
<dbReference type="EMBL" id="QUMO01000002">
    <property type="protein sequence ID" value="REF87645.1"/>
    <property type="molecule type" value="Genomic_DNA"/>
</dbReference>
<feature type="transmembrane region" description="Helical" evidence="6">
    <location>
        <begin position="215"/>
        <end position="234"/>
    </location>
</feature>
<keyword evidence="4 6" id="KW-1133">Transmembrane helix</keyword>
<feature type="transmembrane region" description="Helical" evidence="6">
    <location>
        <begin position="75"/>
        <end position="99"/>
    </location>
</feature>
<evidence type="ECO:0000313" key="8">
    <source>
        <dbReference type="Proteomes" id="UP000256900"/>
    </source>
</evidence>
<sequence length="347" mass="36421">MDATPQGTSPRNVAAPSPGGADLVAQGLVLLGLLAILWLGLLSAFLAGFFIYFLIEFGVRRLGRIGVLPGVARIVLALAIAVIVIAGLTFGIIALVSFMSNDQDNLGRLLQRMAEVVSNAKAYLPAGLQDYVPTSLDEWRRAAGGALRGNAAHLTVLGRGAGALIIHILFGMIVGALVAVSPPAPANGPLARGLEERVTRVGTAFNRVVFSQIKISALNTLLTAIFLGVVLPLIGRPLPFTKTMIAVTFVVGLLPIIGNLISNSIIVLIALGVSALDAGLALAFLIAIHKLEYVFNAQIIGTEIRAHAWEILLAMLVLEAAFGLKGLVAAPIFYAYLKDDLKASGWV</sequence>
<dbReference type="GO" id="GO:0016020">
    <property type="term" value="C:membrane"/>
    <property type="evidence" value="ECO:0007669"/>
    <property type="project" value="UniProtKB-SubCell"/>
</dbReference>
<dbReference type="Proteomes" id="UP000256900">
    <property type="component" value="Unassembled WGS sequence"/>
</dbReference>
<reference evidence="7 8" key="1">
    <citation type="submission" date="2018-08" db="EMBL/GenBank/DDBJ databases">
        <title>Genomic Encyclopedia of Type Strains, Phase IV (KMG-IV): sequencing the most valuable type-strain genomes for metagenomic binning, comparative biology and taxonomic classification.</title>
        <authorList>
            <person name="Goeker M."/>
        </authorList>
    </citation>
    <scope>NUCLEOTIDE SEQUENCE [LARGE SCALE GENOMIC DNA]</scope>
    <source>
        <strain evidence="7 8">BW863</strain>
    </source>
</reference>
<feature type="transmembrane region" description="Helical" evidence="6">
    <location>
        <begin position="308"/>
        <end position="337"/>
    </location>
</feature>
<keyword evidence="3 6" id="KW-0812">Transmembrane</keyword>
<comment type="similarity">
    <text evidence="2">Belongs to the autoinducer-2 exporter (AI-2E) (TC 2.A.86) family.</text>
</comment>
<protein>
    <submittedName>
        <fullName evidence="7">Putative PurR-regulated permease PerM</fullName>
    </submittedName>
</protein>
<organism evidence="7 8">
    <name type="scientific">Methylovirgula ligni</name>
    <dbReference type="NCBI Taxonomy" id="569860"/>
    <lineage>
        <taxon>Bacteria</taxon>
        <taxon>Pseudomonadati</taxon>
        <taxon>Pseudomonadota</taxon>
        <taxon>Alphaproteobacteria</taxon>
        <taxon>Hyphomicrobiales</taxon>
        <taxon>Beijerinckiaceae</taxon>
        <taxon>Methylovirgula</taxon>
    </lineage>
</organism>
<evidence type="ECO:0000256" key="1">
    <source>
        <dbReference type="ARBA" id="ARBA00004141"/>
    </source>
</evidence>
<dbReference type="Pfam" id="PF01594">
    <property type="entry name" value="AI-2E_transport"/>
    <property type="match status" value="1"/>
</dbReference>
<evidence type="ECO:0000256" key="2">
    <source>
        <dbReference type="ARBA" id="ARBA00009773"/>
    </source>
</evidence>
<dbReference type="RefSeq" id="WP_115835825.1">
    <property type="nucleotide sequence ID" value="NZ_CP025086.1"/>
</dbReference>
<evidence type="ECO:0000256" key="5">
    <source>
        <dbReference type="ARBA" id="ARBA00023136"/>
    </source>
</evidence>
<keyword evidence="5 6" id="KW-0472">Membrane</keyword>
<gene>
    <name evidence="7" type="ORF">DES32_1269</name>
</gene>
<evidence type="ECO:0000256" key="6">
    <source>
        <dbReference type="SAM" id="Phobius"/>
    </source>
</evidence>
<comment type="caution">
    <text evidence="7">The sequence shown here is derived from an EMBL/GenBank/DDBJ whole genome shotgun (WGS) entry which is preliminary data.</text>
</comment>
<comment type="subcellular location">
    <subcellularLocation>
        <location evidence="1">Membrane</location>
        <topology evidence="1">Multi-pass membrane protein</topology>
    </subcellularLocation>
</comment>
<evidence type="ECO:0000313" key="7">
    <source>
        <dbReference type="EMBL" id="REF87645.1"/>
    </source>
</evidence>
<feature type="transmembrane region" description="Helical" evidence="6">
    <location>
        <begin position="240"/>
        <end position="258"/>
    </location>
</feature>
<dbReference type="AlphaFoldDB" id="A0A3D9YZ49"/>
<name>A0A3D9YZ49_9HYPH</name>
<accession>A0A3D9YZ49</accession>
<dbReference type="OrthoDB" id="8113193at2"/>
<dbReference type="InterPro" id="IPR002549">
    <property type="entry name" value="AI-2E-like"/>
</dbReference>
<evidence type="ECO:0000256" key="3">
    <source>
        <dbReference type="ARBA" id="ARBA00022692"/>
    </source>
</evidence>
<evidence type="ECO:0000256" key="4">
    <source>
        <dbReference type="ARBA" id="ARBA00022989"/>
    </source>
</evidence>
<proteinExistence type="inferred from homology"/>